<dbReference type="STRING" id="564137.SAMN04488238_103359"/>
<dbReference type="GO" id="GO:0015833">
    <property type="term" value="P:peptide transport"/>
    <property type="evidence" value="ECO:0007669"/>
    <property type="project" value="TreeGrafter"/>
</dbReference>
<reference evidence="7 8" key="1">
    <citation type="submission" date="2016-10" db="EMBL/GenBank/DDBJ databases">
        <authorList>
            <person name="de Groot N.N."/>
        </authorList>
    </citation>
    <scope>NUCLEOTIDE SEQUENCE [LARGE SCALE GENOMIC DNA]</scope>
    <source>
        <strain evidence="7 8">CGMCC 1.8894</strain>
    </source>
</reference>
<protein>
    <submittedName>
        <fullName evidence="7">Peptide/nickel transport system substrate-binding protein</fullName>
    </submittedName>
</protein>
<feature type="signal peptide" evidence="5">
    <location>
        <begin position="1"/>
        <end position="32"/>
    </location>
</feature>
<dbReference type="PANTHER" id="PTHR30290:SF9">
    <property type="entry name" value="OLIGOPEPTIDE-BINDING PROTEIN APPA"/>
    <property type="match status" value="1"/>
</dbReference>
<evidence type="ECO:0000256" key="1">
    <source>
        <dbReference type="ARBA" id="ARBA00004418"/>
    </source>
</evidence>
<dbReference type="CDD" id="cd08498">
    <property type="entry name" value="PBP2_NikA_DppA_OppA_like_2"/>
    <property type="match status" value="1"/>
</dbReference>
<dbReference type="Proteomes" id="UP000198539">
    <property type="component" value="Unassembled WGS sequence"/>
</dbReference>
<comment type="subcellular location">
    <subcellularLocation>
        <location evidence="1">Periplasm</location>
    </subcellularLocation>
</comment>
<dbReference type="AlphaFoldDB" id="A0A1H2WEZ8"/>
<feature type="domain" description="Solute-binding protein family 5" evidence="6">
    <location>
        <begin position="76"/>
        <end position="449"/>
    </location>
</feature>
<dbReference type="Gene3D" id="3.40.190.10">
    <property type="entry name" value="Periplasmic binding protein-like II"/>
    <property type="match status" value="1"/>
</dbReference>
<dbReference type="Pfam" id="PF00496">
    <property type="entry name" value="SBP_bac_5"/>
    <property type="match status" value="1"/>
</dbReference>
<dbReference type="InterPro" id="IPR030678">
    <property type="entry name" value="Peptide/Ni-bd"/>
</dbReference>
<evidence type="ECO:0000256" key="4">
    <source>
        <dbReference type="ARBA" id="ARBA00022729"/>
    </source>
</evidence>
<feature type="chain" id="PRO_5011586923" evidence="5">
    <location>
        <begin position="33"/>
        <end position="532"/>
    </location>
</feature>
<accession>A0A1H2WEZ8</accession>
<gene>
    <name evidence="7" type="ORF">SAMN04488238_103359</name>
</gene>
<dbReference type="GO" id="GO:1904680">
    <property type="term" value="F:peptide transmembrane transporter activity"/>
    <property type="evidence" value="ECO:0007669"/>
    <property type="project" value="TreeGrafter"/>
</dbReference>
<keyword evidence="3" id="KW-0813">Transport</keyword>
<dbReference type="EMBL" id="FNOM01000003">
    <property type="protein sequence ID" value="SDW79056.1"/>
    <property type="molecule type" value="Genomic_DNA"/>
</dbReference>
<name>A0A1H2WEZ8_9RHOB</name>
<dbReference type="SUPFAM" id="SSF53850">
    <property type="entry name" value="Periplasmic binding protein-like II"/>
    <property type="match status" value="1"/>
</dbReference>
<dbReference type="InterPro" id="IPR000914">
    <property type="entry name" value="SBP_5_dom"/>
</dbReference>
<organism evidence="7 8">
    <name type="scientific">Roseicitreum antarcticum</name>
    <dbReference type="NCBI Taxonomy" id="564137"/>
    <lineage>
        <taxon>Bacteria</taxon>
        <taxon>Pseudomonadati</taxon>
        <taxon>Pseudomonadota</taxon>
        <taxon>Alphaproteobacteria</taxon>
        <taxon>Rhodobacterales</taxon>
        <taxon>Paracoccaceae</taxon>
        <taxon>Roseicitreum</taxon>
    </lineage>
</organism>
<evidence type="ECO:0000313" key="8">
    <source>
        <dbReference type="Proteomes" id="UP000198539"/>
    </source>
</evidence>
<keyword evidence="8" id="KW-1185">Reference proteome</keyword>
<dbReference type="PIRSF" id="PIRSF002741">
    <property type="entry name" value="MppA"/>
    <property type="match status" value="1"/>
</dbReference>
<comment type="similarity">
    <text evidence="2">Belongs to the bacterial solute-binding protein 5 family.</text>
</comment>
<dbReference type="GO" id="GO:0043190">
    <property type="term" value="C:ATP-binding cassette (ABC) transporter complex"/>
    <property type="evidence" value="ECO:0007669"/>
    <property type="project" value="InterPro"/>
</dbReference>
<evidence type="ECO:0000256" key="2">
    <source>
        <dbReference type="ARBA" id="ARBA00005695"/>
    </source>
</evidence>
<evidence type="ECO:0000256" key="3">
    <source>
        <dbReference type="ARBA" id="ARBA00022448"/>
    </source>
</evidence>
<dbReference type="RefSeq" id="WP_218132109.1">
    <property type="nucleotide sequence ID" value="NZ_CP061498.1"/>
</dbReference>
<proteinExistence type="inferred from homology"/>
<dbReference type="GO" id="GO:0030288">
    <property type="term" value="C:outer membrane-bounded periplasmic space"/>
    <property type="evidence" value="ECO:0007669"/>
    <property type="project" value="UniProtKB-ARBA"/>
</dbReference>
<evidence type="ECO:0000256" key="5">
    <source>
        <dbReference type="SAM" id="SignalP"/>
    </source>
</evidence>
<evidence type="ECO:0000259" key="6">
    <source>
        <dbReference type="Pfam" id="PF00496"/>
    </source>
</evidence>
<evidence type="ECO:0000313" key="7">
    <source>
        <dbReference type="EMBL" id="SDW79056.1"/>
    </source>
</evidence>
<keyword evidence="4 5" id="KW-0732">Signal</keyword>
<sequence length="532" mass="58621">MIYSPKFGATRTALLATVAGAAMTLGATGADAETLRWARVADALTLDPHSQNEGPTSAVLHHIYETLVRRDTDGSLQPRLATEWMIHADDPSIWVLKLREGVTFHDGSPFTAEDVVFSFNRVKHPSSGFQALHTAVVSAEAIDDYTVHVQMTGPSPLYSQNLTNFFIMDSGWAEDNAVQDPQNFAAGEENYAVRNANGTGPYRLVSRDPEVRTVMEAYEGHWAEAPAVTEIIYTPIAEAATRVAALLSGEVDVVQDVPVQDIARLEQTDGVTVTTGPENRNIFFAYDMTSETLDTANVEDNPFAKPEVREAMALAIDRDAIRQVVMRGQSQPSAAPLPPFVNGWTAEMDAYGQPDYERAAELVAEAGYPEGFSVDLHCPNDRYLNDEAICQALTGMLGRIGIDINLVSQTRSLHFPLIENWETDFYMLGWGVPTFDSAYVFNFLVHGRTDGYGSYNGSRYDNPEVNAKIEALGTMTDLEARDALIAEIWDEVMADRVFLNVHNQVLAYAMRDGINLPVHPENQPSMADVTYE</sequence>
<dbReference type="PANTHER" id="PTHR30290">
    <property type="entry name" value="PERIPLASMIC BINDING COMPONENT OF ABC TRANSPORTER"/>
    <property type="match status" value="1"/>
</dbReference>
<dbReference type="InterPro" id="IPR039424">
    <property type="entry name" value="SBP_5"/>
</dbReference>
<dbReference type="Gene3D" id="3.10.105.10">
    <property type="entry name" value="Dipeptide-binding Protein, Domain 3"/>
    <property type="match status" value="1"/>
</dbReference>